<dbReference type="RefSeq" id="WP_377348597.1">
    <property type="nucleotide sequence ID" value="NZ_JBHLTP010000011.1"/>
</dbReference>
<sequence>MKNAYAKICGIPELQQVQIHPETLQMIEAEQKSVLDFPLSGTIYGTMFNYAGTWEKQKEAFHQPPYQKPPEAPVLYIKPANTFTGPNTNIPIPEEIEHVEIGACLGVVMKENATQLTTENAMSYVLGYTIVNDISIPHENVHRPAIQQKARDRFCAAGPWIMEKDSVPSPDALEIRVYINGELCQHNSTVHLIRSISQLLVDVTEFMTLRKGDTLLVGIPDKPPLAKALDEVRIEIDTIGNLDNSFIKEQAYVKEVQS</sequence>
<dbReference type="Proteomes" id="UP001589836">
    <property type="component" value="Unassembled WGS sequence"/>
</dbReference>
<dbReference type="SUPFAM" id="SSF56529">
    <property type="entry name" value="FAH"/>
    <property type="match status" value="1"/>
</dbReference>
<evidence type="ECO:0000259" key="2">
    <source>
        <dbReference type="Pfam" id="PF01557"/>
    </source>
</evidence>
<proteinExistence type="predicted"/>
<organism evidence="3 4">
    <name type="scientific">Pontibacillus salicampi</name>
    <dbReference type="NCBI Taxonomy" id="1449801"/>
    <lineage>
        <taxon>Bacteria</taxon>
        <taxon>Bacillati</taxon>
        <taxon>Bacillota</taxon>
        <taxon>Bacilli</taxon>
        <taxon>Bacillales</taxon>
        <taxon>Bacillaceae</taxon>
        <taxon>Pontibacillus</taxon>
    </lineage>
</organism>
<dbReference type="Gene3D" id="3.90.850.10">
    <property type="entry name" value="Fumarylacetoacetase-like, C-terminal domain"/>
    <property type="match status" value="1"/>
</dbReference>
<comment type="caution">
    <text evidence="3">The sequence shown here is derived from an EMBL/GenBank/DDBJ whole genome shotgun (WGS) entry which is preliminary data.</text>
</comment>
<gene>
    <name evidence="3" type="ORF">ACFFGV_13235</name>
</gene>
<dbReference type="EMBL" id="JBHLTP010000011">
    <property type="protein sequence ID" value="MFC0524533.1"/>
    <property type="molecule type" value="Genomic_DNA"/>
</dbReference>
<keyword evidence="4" id="KW-1185">Reference proteome</keyword>
<dbReference type="NCBIfam" id="TIGR02305">
    <property type="entry name" value="HpaG-N-term"/>
    <property type="match status" value="1"/>
</dbReference>
<dbReference type="InterPro" id="IPR036663">
    <property type="entry name" value="Fumarylacetoacetase_C_sf"/>
</dbReference>
<dbReference type="PANTHER" id="PTHR11820">
    <property type="entry name" value="ACYLPYRUVASE"/>
    <property type="match status" value="1"/>
</dbReference>
<protein>
    <submittedName>
        <fullName evidence="3">Fumarylacetoacetate hydrolase family protein</fullName>
    </submittedName>
</protein>
<dbReference type="Pfam" id="PF01557">
    <property type="entry name" value="FAA_hydrolase"/>
    <property type="match status" value="1"/>
</dbReference>
<keyword evidence="3" id="KW-0378">Hydrolase</keyword>
<keyword evidence="1" id="KW-0479">Metal-binding</keyword>
<name>A0ABV6LQL2_9BACI</name>
<accession>A0ABV6LQL2</accession>
<dbReference type="InterPro" id="IPR011234">
    <property type="entry name" value="Fumarylacetoacetase-like_C"/>
</dbReference>
<reference evidence="3 4" key="1">
    <citation type="submission" date="2024-09" db="EMBL/GenBank/DDBJ databases">
        <authorList>
            <person name="Sun Q."/>
            <person name="Mori K."/>
        </authorList>
    </citation>
    <scope>NUCLEOTIDE SEQUENCE [LARGE SCALE GENOMIC DNA]</scope>
    <source>
        <strain evidence="3 4">NCAIM B.02529</strain>
    </source>
</reference>
<feature type="domain" description="Fumarylacetoacetase-like C-terminal" evidence="2">
    <location>
        <begin position="42"/>
        <end position="245"/>
    </location>
</feature>
<dbReference type="InterPro" id="IPR012686">
    <property type="entry name" value="HPA_isomer/decarb_N"/>
</dbReference>
<dbReference type="PANTHER" id="PTHR11820:SF114">
    <property type="entry name" value="4-HYDROXYPHENYLACETATE CATABOLISM PROTEIN"/>
    <property type="match status" value="1"/>
</dbReference>
<evidence type="ECO:0000256" key="1">
    <source>
        <dbReference type="ARBA" id="ARBA00022723"/>
    </source>
</evidence>
<dbReference type="GO" id="GO:0016787">
    <property type="term" value="F:hydrolase activity"/>
    <property type="evidence" value="ECO:0007669"/>
    <property type="project" value="UniProtKB-KW"/>
</dbReference>
<evidence type="ECO:0000313" key="3">
    <source>
        <dbReference type="EMBL" id="MFC0524533.1"/>
    </source>
</evidence>
<evidence type="ECO:0000313" key="4">
    <source>
        <dbReference type="Proteomes" id="UP001589836"/>
    </source>
</evidence>